<evidence type="ECO:0000256" key="1">
    <source>
        <dbReference type="SAM" id="MobiDB-lite"/>
    </source>
</evidence>
<evidence type="ECO:0000313" key="3">
    <source>
        <dbReference type="Proteomes" id="UP000594984"/>
    </source>
</evidence>
<reference evidence="2 3" key="1">
    <citation type="submission" date="2020-12" db="EMBL/GenBank/DDBJ databases">
        <authorList>
            <person name="Amarh E.D."/>
            <person name="Dedrick R.M."/>
            <person name="Garlena R.A."/>
            <person name="Russell D.A."/>
            <person name="Jacobs-Sera D."/>
            <person name="Hatfull G.F."/>
        </authorList>
    </citation>
    <scope>NUCLEOTIDE SEQUENCE [LARGE SCALE GENOMIC DNA]</scope>
</reference>
<name>A0A7T1TTK3_9CAUD</name>
<protein>
    <submittedName>
        <fullName evidence="2">Uncharacterized protein</fullName>
    </submittedName>
</protein>
<evidence type="ECO:0000313" key="2">
    <source>
        <dbReference type="EMBL" id="QPP19709.1"/>
    </source>
</evidence>
<sequence length="148" mass="16796">MTTNDQPSPTHPTQTPHSEPESSTGPDQLEWDEQAGGYHLTAKVSHGNYAAYFGDAFENPHRWHAVYWREEQSIYNPATTTCHLYRGDDLDEALAAAQQHHQATLRRIAWEQYMRDNDPPNRPIDILLTQCDKATVEANIAGRALGLW</sequence>
<keyword evidence="3" id="KW-1185">Reference proteome</keyword>
<gene>
    <name evidence="2" type="primary">75</name>
    <name evidence="2" type="ORF">PHIT46-1_75</name>
</gene>
<dbReference type="GeneID" id="63911432"/>
<feature type="region of interest" description="Disordered" evidence="1">
    <location>
        <begin position="1"/>
        <end position="31"/>
    </location>
</feature>
<organism evidence="2 3">
    <name type="scientific">Mycobacterium phage phiT46-1</name>
    <dbReference type="NCBI Taxonomy" id="2775045"/>
    <lineage>
        <taxon>Viruses</taxon>
        <taxon>Duplodnaviria</taxon>
        <taxon>Heunggongvirae</taxon>
        <taxon>Uroviricota</taxon>
        <taxon>Caudoviricetes</taxon>
        <taxon>Mycoabscvirus</taxon>
        <taxon>Mycoabscvirus phiT46-1</taxon>
    </lineage>
</organism>
<feature type="compositionally biased region" description="Low complexity" evidence="1">
    <location>
        <begin position="1"/>
        <end position="17"/>
    </location>
</feature>
<dbReference type="EMBL" id="MW353181">
    <property type="protein sequence ID" value="QPP19709.1"/>
    <property type="molecule type" value="Genomic_DNA"/>
</dbReference>
<dbReference type="KEGG" id="vg:63911432"/>
<proteinExistence type="predicted"/>
<dbReference type="RefSeq" id="YP_010050698.1">
    <property type="nucleotide sequence ID" value="NC_054432.1"/>
</dbReference>
<accession>A0A7T1TTK3</accession>
<dbReference type="Proteomes" id="UP000594984">
    <property type="component" value="Segment"/>
</dbReference>